<dbReference type="EMBL" id="ML996085">
    <property type="protein sequence ID" value="KAF2153113.1"/>
    <property type="molecule type" value="Genomic_DNA"/>
</dbReference>
<accession>A0A9P4J089</accession>
<dbReference type="Pfam" id="PF12716">
    <property type="entry name" value="Apq12"/>
    <property type="match status" value="1"/>
</dbReference>
<feature type="transmembrane region" description="Helical" evidence="2">
    <location>
        <begin position="57"/>
        <end position="75"/>
    </location>
</feature>
<evidence type="ECO:0000256" key="1">
    <source>
        <dbReference type="SAM" id="MobiDB-lite"/>
    </source>
</evidence>
<dbReference type="AlphaFoldDB" id="A0A9P4J089"/>
<dbReference type="OrthoDB" id="3559694at2759"/>
<gene>
    <name evidence="3" type="ORF">K461DRAFT_293402</name>
</gene>
<sequence>MDDLQNYFTSLYSLYSLHSSTLRAVASTVTRITFAFQTYVLPPIDRLFRTLAAKPDVASVVLLIVLLFVSLKLLNLLYQAVMFWVRLIFRVVFWSAIIGVVAWVVSRGPDGVVDDVQRLADAWRGEYQYWQAREREGWVGGGGAGGRGRGYGGGQQAYGRGRAGWR</sequence>
<organism evidence="3 4">
    <name type="scientific">Myriangium duriaei CBS 260.36</name>
    <dbReference type="NCBI Taxonomy" id="1168546"/>
    <lineage>
        <taxon>Eukaryota</taxon>
        <taxon>Fungi</taxon>
        <taxon>Dikarya</taxon>
        <taxon>Ascomycota</taxon>
        <taxon>Pezizomycotina</taxon>
        <taxon>Dothideomycetes</taxon>
        <taxon>Dothideomycetidae</taxon>
        <taxon>Myriangiales</taxon>
        <taxon>Myriangiaceae</taxon>
        <taxon>Myriangium</taxon>
    </lineage>
</organism>
<comment type="caution">
    <text evidence="3">The sequence shown here is derived from an EMBL/GenBank/DDBJ whole genome shotgun (WGS) entry which is preliminary data.</text>
</comment>
<feature type="region of interest" description="Disordered" evidence="1">
    <location>
        <begin position="147"/>
        <end position="166"/>
    </location>
</feature>
<name>A0A9P4J089_9PEZI</name>
<dbReference type="InterPro" id="IPR024316">
    <property type="entry name" value="APQ12"/>
</dbReference>
<evidence type="ECO:0000256" key="2">
    <source>
        <dbReference type="SAM" id="Phobius"/>
    </source>
</evidence>
<feature type="compositionally biased region" description="Gly residues" evidence="1">
    <location>
        <begin position="147"/>
        <end position="156"/>
    </location>
</feature>
<feature type="transmembrane region" description="Helical" evidence="2">
    <location>
        <begin position="87"/>
        <end position="105"/>
    </location>
</feature>
<evidence type="ECO:0000313" key="3">
    <source>
        <dbReference type="EMBL" id="KAF2153113.1"/>
    </source>
</evidence>
<evidence type="ECO:0000313" key="4">
    <source>
        <dbReference type="Proteomes" id="UP000799439"/>
    </source>
</evidence>
<protein>
    <recommendedName>
        <fullName evidence="5">Nuclear pore assembly and biogenesis-domain-containing protein</fullName>
    </recommendedName>
</protein>
<dbReference type="Proteomes" id="UP000799439">
    <property type="component" value="Unassembled WGS sequence"/>
</dbReference>
<keyword evidence="2" id="KW-0812">Transmembrane</keyword>
<reference evidence="3" key="1">
    <citation type="journal article" date="2020" name="Stud. Mycol.">
        <title>101 Dothideomycetes genomes: a test case for predicting lifestyles and emergence of pathogens.</title>
        <authorList>
            <person name="Haridas S."/>
            <person name="Albert R."/>
            <person name="Binder M."/>
            <person name="Bloem J."/>
            <person name="Labutti K."/>
            <person name="Salamov A."/>
            <person name="Andreopoulos B."/>
            <person name="Baker S."/>
            <person name="Barry K."/>
            <person name="Bills G."/>
            <person name="Bluhm B."/>
            <person name="Cannon C."/>
            <person name="Castanera R."/>
            <person name="Culley D."/>
            <person name="Daum C."/>
            <person name="Ezra D."/>
            <person name="Gonzalez J."/>
            <person name="Henrissat B."/>
            <person name="Kuo A."/>
            <person name="Liang C."/>
            <person name="Lipzen A."/>
            <person name="Lutzoni F."/>
            <person name="Magnuson J."/>
            <person name="Mondo S."/>
            <person name="Nolan M."/>
            <person name="Ohm R."/>
            <person name="Pangilinan J."/>
            <person name="Park H.-J."/>
            <person name="Ramirez L."/>
            <person name="Alfaro M."/>
            <person name="Sun H."/>
            <person name="Tritt A."/>
            <person name="Yoshinaga Y."/>
            <person name="Zwiers L.-H."/>
            <person name="Turgeon B."/>
            <person name="Goodwin S."/>
            <person name="Spatafora J."/>
            <person name="Crous P."/>
            <person name="Grigoriev I."/>
        </authorList>
    </citation>
    <scope>NUCLEOTIDE SEQUENCE</scope>
    <source>
        <strain evidence="3">CBS 260.36</strain>
    </source>
</reference>
<keyword evidence="2" id="KW-0472">Membrane</keyword>
<feature type="compositionally biased region" description="Low complexity" evidence="1">
    <location>
        <begin position="157"/>
        <end position="166"/>
    </location>
</feature>
<keyword evidence="4" id="KW-1185">Reference proteome</keyword>
<keyword evidence="2" id="KW-1133">Transmembrane helix</keyword>
<proteinExistence type="predicted"/>
<evidence type="ECO:0008006" key="5">
    <source>
        <dbReference type="Google" id="ProtNLM"/>
    </source>
</evidence>